<reference evidence="1" key="1">
    <citation type="submission" date="2020-02" db="EMBL/GenBank/DDBJ databases">
        <authorList>
            <person name="Meier V. D."/>
        </authorList>
    </citation>
    <scope>NUCLEOTIDE SEQUENCE</scope>
    <source>
        <strain evidence="1">AVDCRST_MAG09</strain>
    </source>
</reference>
<gene>
    <name evidence="1" type="ORF">AVDCRST_MAG09-2160</name>
</gene>
<evidence type="ECO:0000313" key="1">
    <source>
        <dbReference type="EMBL" id="CAA9521528.1"/>
    </source>
</evidence>
<organism evidence="1">
    <name type="scientific">uncultured Sphingomonas sp</name>
    <dbReference type="NCBI Taxonomy" id="158754"/>
    <lineage>
        <taxon>Bacteria</taxon>
        <taxon>Pseudomonadati</taxon>
        <taxon>Pseudomonadota</taxon>
        <taxon>Alphaproteobacteria</taxon>
        <taxon>Sphingomonadales</taxon>
        <taxon>Sphingomonadaceae</taxon>
        <taxon>Sphingomonas</taxon>
        <taxon>environmental samples</taxon>
    </lineage>
</organism>
<dbReference type="EMBL" id="CADCVZ010000059">
    <property type="protein sequence ID" value="CAA9521528.1"/>
    <property type="molecule type" value="Genomic_DNA"/>
</dbReference>
<dbReference type="AlphaFoldDB" id="A0A6J4TER5"/>
<protein>
    <submittedName>
        <fullName evidence="1">Uncharacterized protein</fullName>
    </submittedName>
</protein>
<accession>A0A6J4TER5</accession>
<name>A0A6J4TER5_9SPHN</name>
<proteinExistence type="predicted"/>
<sequence>MAVETVMNHPHIADIHCDVEPSEGQLRYLGRMLKEIHEVKLSRDFPHVRFAVSFNDEPGLNSIDYELTFWQAAD</sequence>